<protein>
    <submittedName>
        <fullName evidence="1">Uncharacterized protein</fullName>
    </submittedName>
</protein>
<reference evidence="2" key="1">
    <citation type="journal article" date="2019" name="Int. J. Syst. Evol. Microbiol.">
        <title>The Global Catalogue of Microorganisms (GCM) 10K type strain sequencing project: providing services to taxonomists for standard genome sequencing and annotation.</title>
        <authorList>
            <consortium name="The Broad Institute Genomics Platform"/>
            <consortium name="The Broad Institute Genome Sequencing Center for Infectious Disease"/>
            <person name="Wu L."/>
            <person name="Ma J."/>
        </authorList>
    </citation>
    <scope>NUCLEOTIDE SEQUENCE [LARGE SCALE GENOMIC DNA]</scope>
    <source>
        <strain evidence="2">CGMCC 4.1434</strain>
    </source>
</reference>
<organism evidence="1 2">
    <name type="scientific">Sporosarcina soli</name>
    <dbReference type="NCBI Taxonomy" id="334736"/>
    <lineage>
        <taxon>Bacteria</taxon>
        <taxon>Bacillati</taxon>
        <taxon>Bacillota</taxon>
        <taxon>Bacilli</taxon>
        <taxon>Bacillales</taxon>
        <taxon>Caryophanaceae</taxon>
        <taxon>Sporosarcina</taxon>
    </lineage>
</organism>
<comment type="caution">
    <text evidence="1">The sequence shown here is derived from an EMBL/GenBank/DDBJ whole genome shotgun (WGS) entry which is preliminary data.</text>
</comment>
<name>A0ABW0TEZ4_9BACL</name>
<evidence type="ECO:0000313" key="1">
    <source>
        <dbReference type="EMBL" id="MFC5587884.1"/>
    </source>
</evidence>
<keyword evidence="2" id="KW-1185">Reference proteome</keyword>
<dbReference type="PROSITE" id="PS51257">
    <property type="entry name" value="PROKAR_LIPOPROTEIN"/>
    <property type="match status" value="1"/>
</dbReference>
<accession>A0ABW0TEZ4</accession>
<dbReference type="EMBL" id="JBHSNO010000002">
    <property type="protein sequence ID" value="MFC5587884.1"/>
    <property type="molecule type" value="Genomic_DNA"/>
</dbReference>
<proteinExistence type="predicted"/>
<sequence>MERLKVDKVSVFEAKTQGEPFHIPLLAIACLIESRFPQHAMVYGDLSIGQMEKAVKWANSILKKPIELTERADNEKLLMRIKQVLKDEAAALEALMNLTMREQDMELGKLVRMHFSSETIAAYYLSQFKKHKIVTYGFSTVLSNYLNKGFSLEGACELCVLDPDGCNFDAQKFAKSVLSMQWAIHETNPVDLISTKINASDSDKPKTVNSMLGKTLLQMAGFREEMKSNLSFEEVVRILCNQLGHLCNIDLLVDEVNEKDRNLTNLLEDFHTKFDNDSEGEVVNRIRYTITAVEDLILWKPGDTIHPSLEEGITKVKEFVEKLLERDKDFFEDFQNMTENDKMRKLIQFNRFFYIHKRVWDEVALNLNDSRRMHKILGVLSIQADEININKLCKYLVNNQALFQAYFFVTPV</sequence>
<dbReference type="Proteomes" id="UP001596109">
    <property type="component" value="Unassembled WGS sequence"/>
</dbReference>
<evidence type="ECO:0000313" key="2">
    <source>
        <dbReference type="Proteomes" id="UP001596109"/>
    </source>
</evidence>
<gene>
    <name evidence="1" type="ORF">ACFPRA_03050</name>
</gene>